<keyword evidence="2" id="KW-1133">Transmembrane helix</keyword>
<name>A0A2A9PNX3_OPHUN</name>
<keyword evidence="2" id="KW-0812">Transmembrane</keyword>
<evidence type="ECO:0000256" key="2">
    <source>
        <dbReference type="SAM" id="Phobius"/>
    </source>
</evidence>
<gene>
    <name evidence="3" type="ORF">XA68_18206</name>
</gene>
<accession>A0A2A9PNX3</accession>
<proteinExistence type="predicted"/>
<keyword evidence="2" id="KW-0472">Membrane</keyword>
<dbReference type="STRING" id="268505.A0A2A9PNX3"/>
<keyword evidence="4" id="KW-1185">Reference proteome</keyword>
<dbReference type="Proteomes" id="UP000037136">
    <property type="component" value="Unassembled WGS sequence"/>
</dbReference>
<comment type="caution">
    <text evidence="3">The sequence shown here is derived from an EMBL/GenBank/DDBJ whole genome shotgun (WGS) entry which is preliminary data.</text>
</comment>
<reference evidence="3 4" key="2">
    <citation type="journal article" date="2017" name="Sci. Rep.">
        <title>Ant-infecting Ophiocordyceps genomes reveal a high diversity of potential behavioral manipulation genes and a possible major role for enterotoxins.</title>
        <authorList>
            <person name="de Bekker C."/>
            <person name="Ohm R.A."/>
            <person name="Evans H.C."/>
            <person name="Brachmann A."/>
            <person name="Hughes D.P."/>
        </authorList>
    </citation>
    <scope>NUCLEOTIDE SEQUENCE [LARGE SCALE GENOMIC DNA]</scope>
    <source>
        <strain evidence="3 4">SC16a</strain>
    </source>
</reference>
<organism evidence="3 4">
    <name type="scientific">Ophiocordyceps unilateralis</name>
    <name type="common">Zombie-ant fungus</name>
    <name type="synonym">Torrubia unilateralis</name>
    <dbReference type="NCBI Taxonomy" id="268505"/>
    <lineage>
        <taxon>Eukaryota</taxon>
        <taxon>Fungi</taxon>
        <taxon>Dikarya</taxon>
        <taxon>Ascomycota</taxon>
        <taxon>Pezizomycotina</taxon>
        <taxon>Sordariomycetes</taxon>
        <taxon>Hypocreomycetidae</taxon>
        <taxon>Hypocreales</taxon>
        <taxon>Ophiocordycipitaceae</taxon>
        <taxon>Ophiocordyceps</taxon>
    </lineage>
</organism>
<protein>
    <submittedName>
        <fullName evidence="3">Uncharacterized protein</fullName>
    </submittedName>
</protein>
<evidence type="ECO:0000313" key="3">
    <source>
        <dbReference type="EMBL" id="PFH63069.1"/>
    </source>
</evidence>
<dbReference type="EMBL" id="LAZP02000009">
    <property type="protein sequence ID" value="PFH63069.1"/>
    <property type="molecule type" value="Genomic_DNA"/>
</dbReference>
<feature type="compositionally biased region" description="Acidic residues" evidence="1">
    <location>
        <begin position="133"/>
        <end position="146"/>
    </location>
</feature>
<dbReference type="AlphaFoldDB" id="A0A2A9PNX3"/>
<sequence length="146" mass="16237">MAPPASTVSSVKTLLVPAVVSLVIFTFLSFVILPIWRRYRARYGQYLPLNSLSERTSSLRHRILGRLPSLGPLATFLSGRTVVLAPNFVIDADLDDGEELDDVDEHVWRTIERNVPAAAHPDSTRRLSRDLEEGFMDDSDEESGAS</sequence>
<feature type="transmembrane region" description="Helical" evidence="2">
    <location>
        <begin position="14"/>
        <end position="36"/>
    </location>
</feature>
<evidence type="ECO:0000313" key="4">
    <source>
        <dbReference type="Proteomes" id="UP000037136"/>
    </source>
</evidence>
<feature type="region of interest" description="Disordered" evidence="1">
    <location>
        <begin position="118"/>
        <end position="146"/>
    </location>
</feature>
<evidence type="ECO:0000256" key="1">
    <source>
        <dbReference type="SAM" id="MobiDB-lite"/>
    </source>
</evidence>
<feature type="compositionally biased region" description="Basic and acidic residues" evidence="1">
    <location>
        <begin position="122"/>
        <end position="132"/>
    </location>
</feature>
<reference evidence="3 4" key="1">
    <citation type="journal article" date="2015" name="BMC Genomics">
        <title>Gene expression during zombie ant biting behavior reflects the complexity underlying fungal parasitic behavioral manipulation.</title>
        <authorList>
            <person name="de Bekker C."/>
            <person name="Ohm R.A."/>
            <person name="Loreto R.G."/>
            <person name="Sebastian A."/>
            <person name="Albert I."/>
            <person name="Merrow M."/>
            <person name="Brachmann A."/>
            <person name="Hughes D.P."/>
        </authorList>
    </citation>
    <scope>NUCLEOTIDE SEQUENCE [LARGE SCALE GENOMIC DNA]</scope>
    <source>
        <strain evidence="3 4">SC16a</strain>
    </source>
</reference>
<dbReference type="OrthoDB" id="5427070at2759"/>